<evidence type="ECO:0008006" key="4">
    <source>
        <dbReference type="Google" id="ProtNLM"/>
    </source>
</evidence>
<evidence type="ECO:0000313" key="2">
    <source>
        <dbReference type="EMBL" id="PXX12707.1"/>
    </source>
</evidence>
<keyword evidence="3" id="KW-1185">Reference proteome</keyword>
<dbReference type="EMBL" id="QJJV01000016">
    <property type="protein sequence ID" value="PXX12707.1"/>
    <property type="molecule type" value="Genomic_DNA"/>
</dbReference>
<dbReference type="Proteomes" id="UP000247515">
    <property type="component" value="Unassembled WGS sequence"/>
</dbReference>
<sequence length="172" mass="18639">MFFRFGSTRFPPASRVNASGGSRDLDRVELDLARDRHARAAMEAYADSCEAELPWLSEALRQSRYGRSDKLTQCSATVLRAFVLAQARAAAQPDYAHAAWEHVRIHLAALLSGDPPAAAEHDGHHGQPGDHARRAQTDAHTDAQPDAKTDAKPGAPSADDVFVPLGQRPAPR</sequence>
<dbReference type="RefSeq" id="WP_110328404.1">
    <property type="nucleotide sequence ID" value="NZ_CAJMXV010000033.1"/>
</dbReference>
<name>A0ABX5MMC5_9BURK</name>
<feature type="compositionally biased region" description="Basic and acidic residues" evidence="1">
    <location>
        <begin position="119"/>
        <end position="151"/>
    </location>
</feature>
<comment type="caution">
    <text evidence="2">The sequence shown here is derived from an EMBL/GenBank/DDBJ whole genome shotgun (WGS) entry which is preliminary data.</text>
</comment>
<feature type="region of interest" description="Disordered" evidence="1">
    <location>
        <begin position="114"/>
        <end position="172"/>
    </location>
</feature>
<accession>A0ABX5MMC5</accession>
<proteinExistence type="predicted"/>
<protein>
    <recommendedName>
        <fullName evidence="4">Peptidase</fullName>
    </recommendedName>
</protein>
<organism evidence="2 3">
    <name type="scientific">Paraburkholderia tropica</name>
    <dbReference type="NCBI Taxonomy" id="92647"/>
    <lineage>
        <taxon>Bacteria</taxon>
        <taxon>Pseudomonadati</taxon>
        <taxon>Pseudomonadota</taxon>
        <taxon>Betaproteobacteria</taxon>
        <taxon>Burkholderiales</taxon>
        <taxon>Burkholderiaceae</taxon>
        <taxon>Paraburkholderia</taxon>
    </lineage>
</organism>
<gene>
    <name evidence="2" type="ORF">C7400_11655</name>
</gene>
<evidence type="ECO:0000313" key="3">
    <source>
        <dbReference type="Proteomes" id="UP000247515"/>
    </source>
</evidence>
<reference evidence="2 3" key="1">
    <citation type="submission" date="2018-05" db="EMBL/GenBank/DDBJ databases">
        <title>Genomic Encyclopedia of Type Strains, Phase IV (KMG-V): Genome sequencing to study the core and pangenomes of soil and plant-associated prokaryotes.</title>
        <authorList>
            <person name="Whitman W."/>
        </authorList>
    </citation>
    <scope>NUCLEOTIDE SEQUENCE [LARGE SCALE GENOMIC DNA]</scope>
    <source>
        <strain evidence="2 3">SIr-6563</strain>
    </source>
</reference>
<evidence type="ECO:0000256" key="1">
    <source>
        <dbReference type="SAM" id="MobiDB-lite"/>
    </source>
</evidence>